<reference evidence="1" key="2">
    <citation type="journal article" date="2023" name="Science">
        <title>Genomic signatures of disease resistance in endangered staghorn corals.</title>
        <authorList>
            <person name="Vollmer S.V."/>
            <person name="Selwyn J.D."/>
            <person name="Despard B.A."/>
            <person name="Roesel C.L."/>
        </authorList>
    </citation>
    <scope>NUCLEOTIDE SEQUENCE</scope>
    <source>
        <strain evidence="1">K2</strain>
    </source>
</reference>
<keyword evidence="2" id="KW-1185">Reference proteome</keyword>
<proteinExistence type="predicted"/>
<dbReference type="AlphaFoldDB" id="A0AAD9USZ2"/>
<reference evidence="1" key="1">
    <citation type="journal article" date="2023" name="G3 (Bethesda)">
        <title>Whole genome assembly and annotation of the endangered Caribbean coral Acropora cervicornis.</title>
        <authorList>
            <person name="Selwyn J.D."/>
            <person name="Vollmer S.V."/>
        </authorList>
    </citation>
    <scope>NUCLEOTIDE SEQUENCE</scope>
    <source>
        <strain evidence="1">K2</strain>
    </source>
</reference>
<name>A0AAD9USZ2_ACRCE</name>
<sequence>MALRDVDLDFESASAACVLIFRSSRLAYFSVRLVEVKANNMHLDPILLASLRGAICEKNAFLEDDSFRSILDSYLLLRGSRLQGLLNLQSSERPFFEIPKTSPSAADVVCNKAEECKQEIDMFLALLQGVPKDMWNTFAALLRNVTVFPPVKSYDDETARKQRRAKINATNYDRSEIVSVKANATKAEEVIKSLRFSHYEENNLCDLKEGIPGNEFDATVEEIAELTNMPVKLKKAIKRARNFTRGDVLAVNRLQFKTRDGNMVFGRVAVLRNGDTLDMTYSIHSVEYKLRKKQRKPENAATFKKFSEALNMEHHEDDDAEGGEDDHEDFHEISVDLREDFLAFFHKQAIEGFVKHCDYLLKILDYEQEEPQILQHIGVKNGQNSEGVKEEGAE</sequence>
<accession>A0AAD9USZ2</accession>
<comment type="caution">
    <text evidence="1">The sequence shown here is derived from an EMBL/GenBank/DDBJ whole genome shotgun (WGS) entry which is preliminary data.</text>
</comment>
<dbReference type="Proteomes" id="UP001249851">
    <property type="component" value="Unassembled WGS sequence"/>
</dbReference>
<evidence type="ECO:0000313" key="1">
    <source>
        <dbReference type="EMBL" id="KAK2548836.1"/>
    </source>
</evidence>
<evidence type="ECO:0000313" key="2">
    <source>
        <dbReference type="Proteomes" id="UP001249851"/>
    </source>
</evidence>
<organism evidence="1 2">
    <name type="scientific">Acropora cervicornis</name>
    <name type="common">Staghorn coral</name>
    <dbReference type="NCBI Taxonomy" id="6130"/>
    <lineage>
        <taxon>Eukaryota</taxon>
        <taxon>Metazoa</taxon>
        <taxon>Cnidaria</taxon>
        <taxon>Anthozoa</taxon>
        <taxon>Hexacorallia</taxon>
        <taxon>Scleractinia</taxon>
        <taxon>Astrocoeniina</taxon>
        <taxon>Acroporidae</taxon>
        <taxon>Acropora</taxon>
    </lineage>
</organism>
<dbReference type="EMBL" id="JARQWQ010000137">
    <property type="protein sequence ID" value="KAK2548836.1"/>
    <property type="molecule type" value="Genomic_DNA"/>
</dbReference>
<protein>
    <submittedName>
        <fullName evidence="1">Uncharacterized protein</fullName>
    </submittedName>
</protein>
<gene>
    <name evidence="1" type="ORF">P5673_030879</name>
</gene>